<keyword evidence="9 12" id="KW-0472">Membrane</keyword>
<dbReference type="InterPro" id="IPR000531">
    <property type="entry name" value="Beta-barrel_TonB"/>
</dbReference>
<dbReference type="PROSITE" id="PS52016">
    <property type="entry name" value="TONB_DEPENDENT_REC_3"/>
    <property type="match status" value="1"/>
</dbReference>
<feature type="signal peptide" evidence="14">
    <location>
        <begin position="1"/>
        <end position="22"/>
    </location>
</feature>
<evidence type="ECO:0000256" key="4">
    <source>
        <dbReference type="ARBA" id="ARBA00022452"/>
    </source>
</evidence>
<keyword evidence="10 17" id="KW-0675">Receptor</keyword>
<dbReference type="GO" id="GO:0015889">
    <property type="term" value="P:cobalamin transport"/>
    <property type="evidence" value="ECO:0007669"/>
    <property type="project" value="TreeGrafter"/>
</dbReference>
<dbReference type="RefSeq" id="WP_186411941.1">
    <property type="nucleotide sequence ID" value="NZ_FLQY01000343.1"/>
</dbReference>
<dbReference type="AlphaFoldDB" id="A0A1A8Y073"/>
<keyword evidence="7" id="KW-0406">Ion transport</keyword>
<dbReference type="CDD" id="cd01347">
    <property type="entry name" value="ligand_gated_channel"/>
    <property type="match status" value="1"/>
</dbReference>
<keyword evidence="8 13" id="KW-0798">TonB box</keyword>
<name>A0A1A8Y073_9RHOO</name>
<accession>A0A1A8Y073</accession>
<dbReference type="InterPro" id="IPR036942">
    <property type="entry name" value="Beta-barrel_TonB_sf"/>
</dbReference>
<evidence type="ECO:0000256" key="3">
    <source>
        <dbReference type="ARBA" id="ARBA00022448"/>
    </source>
</evidence>
<dbReference type="Proteomes" id="UP000199600">
    <property type="component" value="Unassembled WGS sequence"/>
</dbReference>
<dbReference type="InterPro" id="IPR039426">
    <property type="entry name" value="TonB-dep_rcpt-like"/>
</dbReference>
<evidence type="ECO:0000256" key="11">
    <source>
        <dbReference type="ARBA" id="ARBA00023237"/>
    </source>
</evidence>
<dbReference type="InterPro" id="IPR012910">
    <property type="entry name" value="Plug_dom"/>
</dbReference>
<keyword evidence="6 14" id="KW-0732">Signal</keyword>
<keyword evidence="5 12" id="KW-0812">Transmembrane</keyword>
<protein>
    <submittedName>
        <fullName evidence="17">TonB-dependent receptor</fullName>
    </submittedName>
</protein>
<comment type="similarity">
    <text evidence="2 12 13">Belongs to the TonB-dependent receptor family.</text>
</comment>
<dbReference type="GO" id="GO:0006811">
    <property type="term" value="P:monoatomic ion transport"/>
    <property type="evidence" value="ECO:0007669"/>
    <property type="project" value="UniProtKB-KW"/>
</dbReference>
<evidence type="ECO:0000259" key="15">
    <source>
        <dbReference type="Pfam" id="PF00593"/>
    </source>
</evidence>
<dbReference type="GO" id="GO:0009279">
    <property type="term" value="C:cell outer membrane"/>
    <property type="evidence" value="ECO:0007669"/>
    <property type="project" value="UniProtKB-SubCell"/>
</dbReference>
<dbReference type="SUPFAM" id="SSF56935">
    <property type="entry name" value="Porins"/>
    <property type="match status" value="1"/>
</dbReference>
<feature type="domain" description="TonB-dependent receptor-like beta-barrel" evidence="15">
    <location>
        <begin position="173"/>
        <end position="593"/>
    </location>
</feature>
<evidence type="ECO:0000256" key="12">
    <source>
        <dbReference type="PROSITE-ProRule" id="PRU01360"/>
    </source>
</evidence>
<sequence length="620" mass="67605">MYPRRAFTTVSIALLSAIPAIATGQDASQVSDPIVVTATRIPTRENELISDVSVIRREEIEQAAQSTLAELLGRQPGISFSSDGGPGSTQSLFIRGTNSDQAVILVDGIRLNSATLGTTSLSRIPLSQIDHIEILRGPASSLYGADAIGGVIQIFTRQGGGPAQFNGELAYGTYDTTRAVAGVSGSHEGFRYSFQYAQDRTDGFSNVHDSRSFAYNKDLDGFKNESYTANLGYSFNADHEIGINAFASDGTNRYDGGFGASAAKDYKNKLNVSGTSITLRDRFLPAWQSTLRIGQGVDDAEYLTDGVTASSARTESNQFQWMNDITLPLGKLLAGIEQLTQKVDASQTYTTTKRTINSALLGWTASVGANRWQMNVRRDDISNADAKNTGTLAYGYQFTDTLRASASAGTAYKAPSINALYFPYTPFVGQGNPNLKPETAKSAEIAMHWETASQKASATYYDNRIKDLIQWTETPVGSYFYVPHNVSEARINGVTLVYAGYFGAWKLHGSADFLNPKDESTGNQLARRAKQFGTVGLDYSGGHWNVGGEIVATGQRYSDAENTQRLGGYTLFNLFGAYRLDKDFSLFIRANNVFDKYYEQVQYYQTPGANVLAGIRYQPR</sequence>
<dbReference type="Gene3D" id="2.40.170.20">
    <property type="entry name" value="TonB-dependent receptor, beta-barrel domain"/>
    <property type="match status" value="1"/>
</dbReference>
<evidence type="ECO:0000256" key="6">
    <source>
        <dbReference type="ARBA" id="ARBA00022729"/>
    </source>
</evidence>
<evidence type="ECO:0000256" key="10">
    <source>
        <dbReference type="ARBA" id="ARBA00023170"/>
    </source>
</evidence>
<evidence type="ECO:0000259" key="16">
    <source>
        <dbReference type="Pfam" id="PF07715"/>
    </source>
</evidence>
<dbReference type="PANTHER" id="PTHR30069:SF53">
    <property type="entry name" value="COLICIN I RECEPTOR-RELATED"/>
    <property type="match status" value="1"/>
</dbReference>
<evidence type="ECO:0000256" key="5">
    <source>
        <dbReference type="ARBA" id="ARBA00022692"/>
    </source>
</evidence>
<comment type="subcellular location">
    <subcellularLocation>
        <location evidence="1 12">Cell outer membrane</location>
        <topology evidence="1 12">Multi-pass membrane protein</topology>
    </subcellularLocation>
</comment>
<dbReference type="InterPro" id="IPR037066">
    <property type="entry name" value="Plug_dom_sf"/>
</dbReference>
<dbReference type="PANTHER" id="PTHR30069">
    <property type="entry name" value="TONB-DEPENDENT OUTER MEMBRANE RECEPTOR"/>
    <property type="match status" value="1"/>
</dbReference>
<evidence type="ECO:0000313" key="17">
    <source>
        <dbReference type="EMBL" id="SBT10352.1"/>
    </source>
</evidence>
<keyword evidence="11 12" id="KW-0998">Cell outer membrane</keyword>
<proteinExistence type="inferred from homology"/>
<dbReference type="Gene3D" id="2.170.130.10">
    <property type="entry name" value="TonB-dependent receptor, plug domain"/>
    <property type="match status" value="1"/>
</dbReference>
<evidence type="ECO:0000256" key="8">
    <source>
        <dbReference type="ARBA" id="ARBA00023077"/>
    </source>
</evidence>
<gene>
    <name evidence="17" type="ORF">PROAA_420028</name>
</gene>
<reference evidence="17 18" key="1">
    <citation type="submission" date="2016-06" db="EMBL/GenBank/DDBJ databases">
        <authorList>
            <person name="Kjaerup R.B."/>
            <person name="Dalgaard T.S."/>
            <person name="Juul-Madsen H.R."/>
        </authorList>
    </citation>
    <scope>NUCLEOTIDE SEQUENCE [LARGE SCALE GENOMIC DNA]</scope>
    <source>
        <strain evidence="17">2</strain>
    </source>
</reference>
<keyword evidence="4 12" id="KW-1134">Transmembrane beta strand</keyword>
<keyword evidence="3 12" id="KW-0813">Transport</keyword>
<feature type="domain" description="TonB-dependent receptor plug" evidence="16">
    <location>
        <begin position="47"/>
        <end position="151"/>
    </location>
</feature>
<evidence type="ECO:0000256" key="13">
    <source>
        <dbReference type="RuleBase" id="RU003357"/>
    </source>
</evidence>
<evidence type="ECO:0000256" key="2">
    <source>
        <dbReference type="ARBA" id="ARBA00009810"/>
    </source>
</evidence>
<evidence type="ECO:0000256" key="9">
    <source>
        <dbReference type="ARBA" id="ARBA00023136"/>
    </source>
</evidence>
<feature type="chain" id="PRO_5008381907" evidence="14">
    <location>
        <begin position="23"/>
        <end position="620"/>
    </location>
</feature>
<evidence type="ECO:0000256" key="7">
    <source>
        <dbReference type="ARBA" id="ARBA00023065"/>
    </source>
</evidence>
<evidence type="ECO:0000313" key="18">
    <source>
        <dbReference type="Proteomes" id="UP000199600"/>
    </source>
</evidence>
<organism evidence="17 18">
    <name type="scientific">Candidatus Propionivibrio aalborgensis</name>
    <dbReference type="NCBI Taxonomy" id="1860101"/>
    <lineage>
        <taxon>Bacteria</taxon>
        <taxon>Pseudomonadati</taxon>
        <taxon>Pseudomonadota</taxon>
        <taxon>Betaproteobacteria</taxon>
        <taxon>Rhodocyclales</taxon>
        <taxon>Rhodocyclaceae</taxon>
        <taxon>Propionivibrio</taxon>
    </lineage>
</organism>
<dbReference type="EMBL" id="FLQY01000343">
    <property type="protein sequence ID" value="SBT10352.1"/>
    <property type="molecule type" value="Genomic_DNA"/>
</dbReference>
<dbReference type="Pfam" id="PF07715">
    <property type="entry name" value="Plug"/>
    <property type="match status" value="1"/>
</dbReference>
<evidence type="ECO:0000256" key="1">
    <source>
        <dbReference type="ARBA" id="ARBA00004571"/>
    </source>
</evidence>
<evidence type="ECO:0000256" key="14">
    <source>
        <dbReference type="SAM" id="SignalP"/>
    </source>
</evidence>
<keyword evidence="18" id="KW-1185">Reference proteome</keyword>
<dbReference type="Pfam" id="PF00593">
    <property type="entry name" value="TonB_dep_Rec_b-barrel"/>
    <property type="match status" value="1"/>
</dbReference>